<sequence>MATDRMTHDWQPLPAADGCATKGKWEHVPGKPACLVRTEPTPQGFLWQHGKQYGFGKTLAEAKEWAEAAREFWPRHLPG</sequence>
<proteinExistence type="predicted"/>
<gene>
    <name evidence="1" type="ORF">HAP48_026480</name>
</gene>
<evidence type="ECO:0000313" key="1">
    <source>
        <dbReference type="EMBL" id="NVI46441.1"/>
    </source>
</evidence>
<organism evidence="1">
    <name type="scientific">Bradyrhizobium septentrionale</name>
    <dbReference type="NCBI Taxonomy" id="1404411"/>
    <lineage>
        <taxon>Bacteria</taxon>
        <taxon>Pseudomonadati</taxon>
        <taxon>Pseudomonadota</taxon>
        <taxon>Alphaproteobacteria</taxon>
        <taxon>Hyphomicrobiales</taxon>
        <taxon>Nitrobacteraceae</taxon>
        <taxon>Bradyrhizobium</taxon>
    </lineage>
</organism>
<name>A0A973W2Z5_9BRAD</name>
<protein>
    <submittedName>
        <fullName evidence="1">Uncharacterized protein</fullName>
    </submittedName>
</protein>
<accession>A0A973W2Z5</accession>
<reference evidence="1" key="1">
    <citation type="submission" date="2020-06" db="EMBL/GenBank/DDBJ databases">
        <title>Whole Genome Sequence of Bradyrhizobium sp. Strain 1S1.</title>
        <authorList>
            <person name="Bromfield E.S.P."/>
            <person name="Cloutier S."/>
        </authorList>
    </citation>
    <scope>NUCLEOTIDE SEQUENCE [LARGE SCALE GENOMIC DNA]</scope>
    <source>
        <strain evidence="1">1S1</strain>
    </source>
</reference>
<comment type="caution">
    <text evidence="1">The sequence shown here is derived from an EMBL/GenBank/DDBJ whole genome shotgun (WGS) entry which is preliminary data.</text>
</comment>
<dbReference type="AlphaFoldDB" id="A0A973W2Z5"/>
<dbReference type="RefSeq" id="WP_166205763.1">
    <property type="nucleotide sequence ID" value="NZ_CP088285.1"/>
</dbReference>
<dbReference type="EMBL" id="JAAOLE020000001">
    <property type="protein sequence ID" value="NVI46441.1"/>
    <property type="molecule type" value="Genomic_DNA"/>
</dbReference>